<organism evidence="7 8">
    <name type="scientific">Draconibacterium halophilum</name>
    <dbReference type="NCBI Taxonomy" id="2706887"/>
    <lineage>
        <taxon>Bacteria</taxon>
        <taxon>Pseudomonadati</taxon>
        <taxon>Bacteroidota</taxon>
        <taxon>Bacteroidia</taxon>
        <taxon>Marinilabiliales</taxon>
        <taxon>Prolixibacteraceae</taxon>
        <taxon>Draconibacterium</taxon>
    </lineage>
</organism>
<dbReference type="InterPro" id="IPR012506">
    <property type="entry name" value="TMEM86B-like"/>
</dbReference>
<feature type="transmembrane region" description="Helical" evidence="6">
    <location>
        <begin position="31"/>
        <end position="48"/>
    </location>
</feature>
<keyword evidence="3 6" id="KW-0812">Transmembrane</keyword>
<feature type="transmembrane region" description="Helical" evidence="6">
    <location>
        <begin position="55"/>
        <end position="75"/>
    </location>
</feature>
<keyword evidence="5 6" id="KW-0472">Membrane</keyword>
<evidence type="ECO:0000256" key="4">
    <source>
        <dbReference type="ARBA" id="ARBA00022989"/>
    </source>
</evidence>
<evidence type="ECO:0000256" key="2">
    <source>
        <dbReference type="ARBA" id="ARBA00007375"/>
    </source>
</evidence>
<dbReference type="GO" id="GO:0016787">
    <property type="term" value="F:hydrolase activity"/>
    <property type="evidence" value="ECO:0007669"/>
    <property type="project" value="TreeGrafter"/>
</dbReference>
<dbReference type="Proteomes" id="UP000474630">
    <property type="component" value="Chromosome"/>
</dbReference>
<keyword evidence="8" id="KW-1185">Reference proteome</keyword>
<evidence type="ECO:0000256" key="5">
    <source>
        <dbReference type="ARBA" id="ARBA00023136"/>
    </source>
</evidence>
<accession>A0A6C0RDH0</accession>
<evidence type="ECO:0000313" key="8">
    <source>
        <dbReference type="Proteomes" id="UP000474630"/>
    </source>
</evidence>
<dbReference type="Pfam" id="PF07947">
    <property type="entry name" value="YhhN"/>
    <property type="match status" value="1"/>
</dbReference>
<keyword evidence="4 6" id="KW-1133">Transmembrane helix</keyword>
<dbReference type="EMBL" id="CP048409">
    <property type="protein sequence ID" value="QIA07543.1"/>
    <property type="molecule type" value="Genomic_DNA"/>
</dbReference>
<comment type="similarity">
    <text evidence="2">Belongs to the TMEM86 family.</text>
</comment>
<feature type="transmembrane region" description="Helical" evidence="6">
    <location>
        <begin position="81"/>
        <end position="101"/>
    </location>
</feature>
<dbReference type="AlphaFoldDB" id="A0A6C0RDH0"/>
<evidence type="ECO:0000256" key="6">
    <source>
        <dbReference type="SAM" id="Phobius"/>
    </source>
</evidence>
<evidence type="ECO:0000256" key="3">
    <source>
        <dbReference type="ARBA" id="ARBA00022692"/>
    </source>
</evidence>
<feature type="transmembrane region" description="Helical" evidence="6">
    <location>
        <begin position="173"/>
        <end position="196"/>
    </location>
</feature>
<evidence type="ECO:0000313" key="7">
    <source>
        <dbReference type="EMBL" id="QIA07543.1"/>
    </source>
</evidence>
<evidence type="ECO:0000256" key="1">
    <source>
        <dbReference type="ARBA" id="ARBA00004141"/>
    </source>
</evidence>
<gene>
    <name evidence="7" type="ORF">G0Q07_07300</name>
</gene>
<protein>
    <submittedName>
        <fullName evidence="7">Lysoplasmalogenase</fullName>
    </submittedName>
</protein>
<dbReference type="PANTHER" id="PTHR31885:SF6">
    <property type="entry name" value="GH04784P"/>
    <property type="match status" value="1"/>
</dbReference>
<feature type="transmembrane region" description="Helical" evidence="6">
    <location>
        <begin position="202"/>
        <end position="221"/>
    </location>
</feature>
<dbReference type="GO" id="GO:0016020">
    <property type="term" value="C:membrane"/>
    <property type="evidence" value="ECO:0007669"/>
    <property type="project" value="UniProtKB-SubCell"/>
</dbReference>
<sequence length="225" mass="25697">MKKIFLHFLFIAIVAADLIGEYMQNPQINHISKPLLLIWIAGYFFLHSKNIDKRILLFAGTAFLFSWIGDLLMMFAADFTYFVLGIASFLVAQVVYVFLFLRTIDISGKKPFLKKKPMWLTPYLAYGLIVYIVLFPQLDLVLRIAIFVYMVAILTMSAMALNRLGNGHPISFSLVFVGSLFFVLSDSLIAVNRFLVAIPYEGLFIMTTYIAAQYLIMLGLLKQYE</sequence>
<feature type="transmembrane region" description="Helical" evidence="6">
    <location>
        <begin position="140"/>
        <end position="161"/>
    </location>
</feature>
<dbReference type="PANTHER" id="PTHR31885">
    <property type="entry name" value="GH04784P"/>
    <property type="match status" value="1"/>
</dbReference>
<dbReference type="RefSeq" id="WP_163345465.1">
    <property type="nucleotide sequence ID" value="NZ_CP048409.1"/>
</dbReference>
<name>A0A6C0RDH0_9BACT</name>
<comment type="subcellular location">
    <subcellularLocation>
        <location evidence="1">Membrane</location>
        <topology evidence="1">Multi-pass membrane protein</topology>
    </subcellularLocation>
</comment>
<reference evidence="7 8" key="1">
    <citation type="submission" date="2020-02" db="EMBL/GenBank/DDBJ databases">
        <title>Genome sequencing for Draconibacterium sp. strain M1.</title>
        <authorList>
            <person name="Park S.-J."/>
        </authorList>
    </citation>
    <scope>NUCLEOTIDE SEQUENCE [LARGE SCALE GENOMIC DNA]</scope>
    <source>
        <strain evidence="7 8">M1</strain>
    </source>
</reference>
<dbReference type="KEGG" id="drc:G0Q07_07300"/>
<feature type="transmembrane region" description="Helical" evidence="6">
    <location>
        <begin position="117"/>
        <end position="134"/>
    </location>
</feature>
<proteinExistence type="inferred from homology"/>